<accession>A0A9X2JZP7</accession>
<dbReference type="Proteomes" id="UP001139648">
    <property type="component" value="Unassembled WGS sequence"/>
</dbReference>
<dbReference type="InterPro" id="IPR013595">
    <property type="entry name" value="Pept_S33_TAP-like_C"/>
</dbReference>
<evidence type="ECO:0000313" key="5">
    <source>
        <dbReference type="Proteomes" id="UP001139648"/>
    </source>
</evidence>
<dbReference type="InterPro" id="IPR029058">
    <property type="entry name" value="AB_hydrolase_fold"/>
</dbReference>
<keyword evidence="1" id="KW-0732">Signal</keyword>
<feature type="domain" description="Peptidase S33 tripeptidyl aminopeptidase-like C-terminal" evidence="3">
    <location>
        <begin position="416"/>
        <end position="504"/>
    </location>
</feature>
<dbReference type="Pfam" id="PF08386">
    <property type="entry name" value="Abhydrolase_4"/>
    <property type="match status" value="1"/>
</dbReference>
<protein>
    <submittedName>
        <fullName evidence="4">Pimeloyl-ACP methyl ester carboxylesterase</fullName>
    </submittedName>
</protein>
<dbReference type="InterPro" id="IPR000073">
    <property type="entry name" value="AB_hydrolase_1"/>
</dbReference>
<dbReference type="AlphaFoldDB" id="A0A9X2JZP7"/>
<evidence type="ECO:0000313" key="4">
    <source>
        <dbReference type="EMBL" id="MCP2355507.1"/>
    </source>
</evidence>
<feature type="chain" id="PRO_5040932517" evidence="1">
    <location>
        <begin position="24"/>
        <end position="507"/>
    </location>
</feature>
<evidence type="ECO:0000256" key="1">
    <source>
        <dbReference type="SAM" id="SignalP"/>
    </source>
</evidence>
<dbReference type="Gene3D" id="3.40.50.1820">
    <property type="entry name" value="alpha/beta hydrolase"/>
    <property type="match status" value="1"/>
</dbReference>
<keyword evidence="5" id="KW-1185">Reference proteome</keyword>
<reference evidence="4" key="1">
    <citation type="submission" date="2022-06" db="EMBL/GenBank/DDBJ databases">
        <title>Sequencing the genomes of 1000 actinobacteria strains.</title>
        <authorList>
            <person name="Klenk H.-P."/>
        </authorList>
    </citation>
    <scope>NUCLEOTIDE SEQUENCE</scope>
    <source>
        <strain evidence="4">DSM 46694</strain>
    </source>
</reference>
<name>A0A9X2JZP7_9ACTN</name>
<gene>
    <name evidence="4" type="ORF">HD597_002527</name>
</gene>
<sequence>MFRKSAGLAAGLALATTVTGLVALTPPTVAHATATAAEAAAPHAGVASAAAVAAAAPILWRACAGEGVPAGMECGALDVPVDWSRPRGKQVRLELVRLPATEPARRIGSVLGVPGGPGGSGVEDLKRAAPDLTELRRRFDLVGYRPRTTVWGTTAAEPCWKPGVALRDPRDRRDFEAMAGAMAKAFEVCREADTTGLFSHLDSLSVARDMEAVRRALGEERLSFMANSYGGVAAAAYIRLFPQRIRAMYLDGVVDQTEGWSTVNLVARAGVEGALARFGRWCAATPACALHGEDAAEVWRELTRDADREPIRVTSQQYGEGELTGWRLRNFGFVPDPGPGHARWAALAEWVDKARNGDGSGFADFVLGNTRAWAMPALLAMTCGDERGYTGWAELRKFRRDIREAAPSFPGAAFDQVGCIGWPEPVANPARPLEVGGLPPMLGAGTLEGDFPWVERFIRKVPGSVTLGYDGPGHVLYLSGKRCPIAHATAYLTGLKLPAAGTVCPAE</sequence>
<evidence type="ECO:0000259" key="3">
    <source>
        <dbReference type="Pfam" id="PF08386"/>
    </source>
</evidence>
<dbReference type="EMBL" id="JAMZEB010000002">
    <property type="protein sequence ID" value="MCP2355507.1"/>
    <property type="molecule type" value="Genomic_DNA"/>
</dbReference>
<feature type="signal peptide" evidence="1">
    <location>
        <begin position="1"/>
        <end position="23"/>
    </location>
</feature>
<feature type="domain" description="AB hydrolase-1" evidence="2">
    <location>
        <begin position="202"/>
        <end position="303"/>
    </location>
</feature>
<comment type="caution">
    <text evidence="4">The sequence shown here is derived from an EMBL/GenBank/DDBJ whole genome shotgun (WGS) entry which is preliminary data.</text>
</comment>
<organism evidence="4 5">
    <name type="scientific">Nonomuraea thailandensis</name>
    <dbReference type="NCBI Taxonomy" id="1188745"/>
    <lineage>
        <taxon>Bacteria</taxon>
        <taxon>Bacillati</taxon>
        <taxon>Actinomycetota</taxon>
        <taxon>Actinomycetes</taxon>
        <taxon>Streptosporangiales</taxon>
        <taxon>Streptosporangiaceae</taxon>
        <taxon>Nonomuraea</taxon>
    </lineage>
</organism>
<dbReference type="Pfam" id="PF00561">
    <property type="entry name" value="Abhydrolase_1"/>
    <property type="match status" value="1"/>
</dbReference>
<proteinExistence type="predicted"/>
<dbReference type="SUPFAM" id="SSF53474">
    <property type="entry name" value="alpha/beta-Hydrolases"/>
    <property type="match status" value="1"/>
</dbReference>
<dbReference type="RefSeq" id="WP_253742177.1">
    <property type="nucleotide sequence ID" value="NZ_BAABKA010000036.1"/>
</dbReference>
<dbReference type="GO" id="GO:0003824">
    <property type="term" value="F:catalytic activity"/>
    <property type="evidence" value="ECO:0007669"/>
    <property type="project" value="UniProtKB-ARBA"/>
</dbReference>
<evidence type="ECO:0000259" key="2">
    <source>
        <dbReference type="Pfam" id="PF00561"/>
    </source>
</evidence>